<reference evidence="1" key="2">
    <citation type="journal article" date="2020" name="Microorganisms">
        <title>Osmotic Adaptation and Compatible Solute Biosynthesis of Phototrophic Bacteria as Revealed from Genome Analyses.</title>
        <authorList>
            <person name="Imhoff J.F."/>
            <person name="Rahn T."/>
            <person name="Kunzel S."/>
            <person name="Keller A."/>
            <person name="Neulinger S.C."/>
        </authorList>
    </citation>
    <scope>NUCLEOTIDE SEQUENCE</scope>
    <source>
        <strain evidence="1">DSM 11080</strain>
    </source>
</reference>
<evidence type="ECO:0000313" key="1">
    <source>
        <dbReference type="EMBL" id="MBK1704739.1"/>
    </source>
</evidence>
<dbReference type="AlphaFoldDB" id="A0AAJ0U3S5"/>
<name>A0AAJ0U3S5_9GAMM</name>
<protein>
    <submittedName>
        <fullName evidence="1">Uncharacterized protein</fullName>
    </submittedName>
</protein>
<dbReference type="EMBL" id="NRSJ01000013">
    <property type="protein sequence ID" value="MBK1704739.1"/>
    <property type="molecule type" value="Genomic_DNA"/>
</dbReference>
<accession>A0AAJ0U3S5</accession>
<gene>
    <name evidence="1" type="ORF">CKO40_09360</name>
</gene>
<sequence length="123" mass="13120">MAAPPLKPSPRPHETGPGLVLVRLRLCGGIKALRLRLRLRLRLQGQLALRRLLAQHGGTLSVAEVAELLGITPDAVRKRARCGGLLALPHGCACSAYRRDSSGIESPTAAIRMRSSGQVRCTG</sequence>
<organism evidence="1 2">
    <name type="scientific">Halochromatium glycolicum</name>
    <dbReference type="NCBI Taxonomy" id="85075"/>
    <lineage>
        <taxon>Bacteria</taxon>
        <taxon>Pseudomonadati</taxon>
        <taxon>Pseudomonadota</taxon>
        <taxon>Gammaproteobacteria</taxon>
        <taxon>Chromatiales</taxon>
        <taxon>Chromatiaceae</taxon>
        <taxon>Halochromatium</taxon>
    </lineage>
</organism>
<evidence type="ECO:0000313" key="2">
    <source>
        <dbReference type="Proteomes" id="UP001296776"/>
    </source>
</evidence>
<dbReference type="Proteomes" id="UP001296776">
    <property type="component" value="Unassembled WGS sequence"/>
</dbReference>
<reference evidence="1" key="1">
    <citation type="submission" date="2017-08" db="EMBL/GenBank/DDBJ databases">
        <authorList>
            <person name="Imhoff J.F."/>
            <person name="Rahn T."/>
            <person name="Kuenzel S."/>
            <person name="Neulinger S.C."/>
        </authorList>
    </citation>
    <scope>NUCLEOTIDE SEQUENCE</scope>
    <source>
        <strain evidence="1">DSM 11080</strain>
    </source>
</reference>
<proteinExistence type="predicted"/>
<comment type="caution">
    <text evidence="1">The sequence shown here is derived from an EMBL/GenBank/DDBJ whole genome shotgun (WGS) entry which is preliminary data.</text>
</comment>
<keyword evidence="2" id="KW-1185">Reference proteome</keyword>